<evidence type="ECO:0000256" key="9">
    <source>
        <dbReference type="ARBA" id="ARBA00023140"/>
    </source>
</evidence>
<dbReference type="InterPro" id="IPR006108">
    <property type="entry name" value="3HC_DH_C"/>
</dbReference>
<feature type="domain" description="3-hydroxyacyl-CoA dehydrogenase C-terminal" evidence="14">
    <location>
        <begin position="491"/>
        <end position="584"/>
    </location>
</feature>
<dbReference type="Gene3D" id="3.90.226.10">
    <property type="entry name" value="2-enoyl-CoA Hydratase, Chain A, domain 1"/>
    <property type="match status" value="1"/>
</dbReference>
<dbReference type="InterPro" id="IPR036291">
    <property type="entry name" value="NAD(P)-bd_dom_sf"/>
</dbReference>
<dbReference type="PANTHER" id="PTHR23309">
    <property type="entry name" value="3-HYDROXYACYL-COA DEHYROGENASE"/>
    <property type="match status" value="1"/>
</dbReference>
<evidence type="ECO:0000256" key="10">
    <source>
        <dbReference type="ARBA" id="ARBA00023235"/>
    </source>
</evidence>
<feature type="domain" description="3-hydroxyacyl-CoA dehydrogenase NAD binding" evidence="15">
    <location>
        <begin position="309"/>
        <end position="488"/>
    </location>
</feature>
<evidence type="ECO:0000259" key="14">
    <source>
        <dbReference type="Pfam" id="PF00725"/>
    </source>
</evidence>
<evidence type="ECO:0000256" key="2">
    <source>
        <dbReference type="ARBA" id="ARBA00005005"/>
    </source>
</evidence>
<evidence type="ECO:0000256" key="6">
    <source>
        <dbReference type="ARBA" id="ARBA00023002"/>
    </source>
</evidence>
<comment type="subcellular location">
    <subcellularLocation>
        <location evidence="1">Peroxisome</location>
    </subcellularLocation>
</comment>
<protein>
    <submittedName>
        <fullName evidence="16">3-hydroxyacyl-CoA dehydrogenase</fullName>
    </submittedName>
</protein>
<evidence type="ECO:0000256" key="1">
    <source>
        <dbReference type="ARBA" id="ARBA00004275"/>
    </source>
</evidence>
<dbReference type="InterPro" id="IPR006176">
    <property type="entry name" value="3-OHacyl-CoA_DH_NAD-bd"/>
</dbReference>
<dbReference type="PANTHER" id="PTHR23309:SF49">
    <property type="entry name" value="PEROXISOMAL BIFUNCTIONAL ENZYME"/>
    <property type="match status" value="1"/>
</dbReference>
<evidence type="ECO:0000313" key="16">
    <source>
        <dbReference type="EMBL" id="GBC61582.1"/>
    </source>
</evidence>
<keyword evidence="11" id="KW-0456">Lyase</keyword>
<dbReference type="Pfam" id="PF00378">
    <property type="entry name" value="ECH_1"/>
    <property type="match status" value="1"/>
</dbReference>
<evidence type="ECO:0000256" key="11">
    <source>
        <dbReference type="ARBA" id="ARBA00023239"/>
    </source>
</evidence>
<dbReference type="Gene3D" id="1.10.1040.50">
    <property type="match status" value="1"/>
</dbReference>
<evidence type="ECO:0000256" key="5">
    <source>
        <dbReference type="ARBA" id="ARBA00022963"/>
    </source>
</evidence>
<proteinExistence type="predicted"/>
<organism evidence="16 17">
    <name type="scientific">Desulfonema ishimotonii</name>
    <dbReference type="NCBI Taxonomy" id="45657"/>
    <lineage>
        <taxon>Bacteria</taxon>
        <taxon>Pseudomonadati</taxon>
        <taxon>Thermodesulfobacteriota</taxon>
        <taxon>Desulfobacteria</taxon>
        <taxon>Desulfobacterales</taxon>
        <taxon>Desulfococcaceae</taxon>
        <taxon>Desulfonema</taxon>
    </lineage>
</organism>
<dbReference type="SUPFAM" id="SSF51735">
    <property type="entry name" value="NAD(P)-binding Rossmann-fold domains"/>
    <property type="match status" value="1"/>
</dbReference>
<keyword evidence="9" id="KW-0576">Peroxisome</keyword>
<dbReference type="Gene3D" id="3.40.50.720">
    <property type="entry name" value="NAD(P)-binding Rossmann-like Domain"/>
    <property type="match status" value="1"/>
</dbReference>
<dbReference type="GO" id="GO:0070403">
    <property type="term" value="F:NAD+ binding"/>
    <property type="evidence" value="ECO:0007669"/>
    <property type="project" value="InterPro"/>
</dbReference>
<dbReference type="RefSeq" id="WP_166405065.1">
    <property type="nucleotide sequence ID" value="NZ_BEXT01000001.1"/>
</dbReference>
<comment type="catalytic activity">
    <reaction evidence="13">
        <text>a (3S)-3-hydroxyacyl-CoA + NAD(+) = a 3-oxoacyl-CoA + NADH + H(+)</text>
        <dbReference type="Rhea" id="RHEA:22432"/>
        <dbReference type="ChEBI" id="CHEBI:15378"/>
        <dbReference type="ChEBI" id="CHEBI:57318"/>
        <dbReference type="ChEBI" id="CHEBI:57540"/>
        <dbReference type="ChEBI" id="CHEBI:57945"/>
        <dbReference type="ChEBI" id="CHEBI:90726"/>
        <dbReference type="EC" id="1.1.1.35"/>
    </reaction>
</comment>
<dbReference type="GO" id="GO:0003857">
    <property type="term" value="F:(3S)-3-hydroxyacyl-CoA dehydrogenase (NAD+) activity"/>
    <property type="evidence" value="ECO:0007669"/>
    <property type="project" value="UniProtKB-EC"/>
</dbReference>
<comment type="subunit">
    <text evidence="3">Monomer.</text>
</comment>
<dbReference type="UniPathway" id="UPA00659"/>
<keyword evidence="17" id="KW-1185">Reference proteome</keyword>
<evidence type="ECO:0000256" key="12">
    <source>
        <dbReference type="ARBA" id="ARBA00023268"/>
    </source>
</evidence>
<keyword evidence="10" id="KW-0413">Isomerase</keyword>
<dbReference type="InterPro" id="IPR001753">
    <property type="entry name" value="Enoyl-CoA_hydra/iso"/>
</dbReference>
<dbReference type="Pfam" id="PF02737">
    <property type="entry name" value="3HCDH_N"/>
    <property type="match status" value="1"/>
</dbReference>
<keyword evidence="4" id="KW-0276">Fatty acid metabolism</keyword>
<dbReference type="GO" id="GO:0004300">
    <property type="term" value="F:enoyl-CoA hydratase activity"/>
    <property type="evidence" value="ECO:0007669"/>
    <property type="project" value="UniProtKB-ARBA"/>
</dbReference>
<keyword evidence="6" id="KW-0560">Oxidoreductase</keyword>
<dbReference type="SUPFAM" id="SSF52096">
    <property type="entry name" value="ClpP/crotonase"/>
    <property type="match status" value="1"/>
</dbReference>
<gene>
    <name evidence="16" type="ORF">DENIS_2544</name>
</gene>
<reference evidence="17" key="1">
    <citation type="submission" date="2017-11" db="EMBL/GenBank/DDBJ databases">
        <authorList>
            <person name="Watanabe M."/>
            <person name="Kojima H."/>
        </authorList>
    </citation>
    <scope>NUCLEOTIDE SEQUENCE [LARGE SCALE GENOMIC DNA]</scope>
    <source>
        <strain evidence="17">Tokyo 01</strain>
    </source>
</reference>
<dbReference type="GO" id="GO:0006635">
    <property type="term" value="P:fatty acid beta-oxidation"/>
    <property type="evidence" value="ECO:0007669"/>
    <property type="project" value="UniProtKB-UniPathway"/>
</dbReference>
<dbReference type="GO" id="GO:0016853">
    <property type="term" value="F:isomerase activity"/>
    <property type="evidence" value="ECO:0007669"/>
    <property type="project" value="UniProtKB-KW"/>
</dbReference>
<dbReference type="InterPro" id="IPR029045">
    <property type="entry name" value="ClpP/crotonase-like_dom_sf"/>
</dbReference>
<reference evidence="17" key="2">
    <citation type="submission" date="2019-01" db="EMBL/GenBank/DDBJ databases">
        <title>Genome sequence of Desulfonema ishimotonii strain Tokyo 01.</title>
        <authorList>
            <person name="Fukui M."/>
        </authorList>
    </citation>
    <scope>NUCLEOTIDE SEQUENCE [LARGE SCALE GENOMIC DNA]</scope>
    <source>
        <strain evidence="17">Tokyo 01</strain>
    </source>
</reference>
<evidence type="ECO:0000256" key="8">
    <source>
        <dbReference type="ARBA" id="ARBA00023098"/>
    </source>
</evidence>
<evidence type="ECO:0000313" key="17">
    <source>
        <dbReference type="Proteomes" id="UP000288096"/>
    </source>
</evidence>
<keyword evidence="5" id="KW-0442">Lipid degradation</keyword>
<dbReference type="Pfam" id="PF00725">
    <property type="entry name" value="3HCDH"/>
    <property type="match status" value="2"/>
</dbReference>
<evidence type="ECO:0000256" key="3">
    <source>
        <dbReference type="ARBA" id="ARBA00011245"/>
    </source>
</evidence>
<dbReference type="Proteomes" id="UP000288096">
    <property type="component" value="Unassembled WGS sequence"/>
</dbReference>
<evidence type="ECO:0000256" key="13">
    <source>
        <dbReference type="ARBA" id="ARBA00049556"/>
    </source>
</evidence>
<name>A0A401FX50_9BACT</name>
<evidence type="ECO:0000259" key="15">
    <source>
        <dbReference type="Pfam" id="PF02737"/>
    </source>
</evidence>
<keyword evidence="8" id="KW-0443">Lipid metabolism</keyword>
<feature type="domain" description="3-hydroxyacyl-CoA dehydrogenase C-terminal" evidence="14">
    <location>
        <begin position="619"/>
        <end position="703"/>
    </location>
</feature>
<evidence type="ECO:0000256" key="7">
    <source>
        <dbReference type="ARBA" id="ARBA00023027"/>
    </source>
</evidence>
<dbReference type="SUPFAM" id="SSF48179">
    <property type="entry name" value="6-phosphogluconate dehydrogenase C-terminal domain-like"/>
    <property type="match status" value="2"/>
</dbReference>
<comment type="caution">
    <text evidence="16">The sequence shown here is derived from an EMBL/GenBank/DDBJ whole genome shotgun (WGS) entry which is preliminary data.</text>
</comment>
<dbReference type="AlphaFoldDB" id="A0A401FX50"/>
<dbReference type="InterPro" id="IPR008927">
    <property type="entry name" value="6-PGluconate_DH-like_C_sf"/>
</dbReference>
<evidence type="ECO:0000256" key="4">
    <source>
        <dbReference type="ARBA" id="ARBA00022832"/>
    </source>
</evidence>
<dbReference type="FunFam" id="3.40.50.720:FF:000009">
    <property type="entry name" value="Fatty oxidation complex, alpha subunit"/>
    <property type="match status" value="1"/>
</dbReference>
<dbReference type="EMBL" id="BEXT01000001">
    <property type="protein sequence ID" value="GBC61582.1"/>
    <property type="molecule type" value="Genomic_DNA"/>
</dbReference>
<keyword evidence="7" id="KW-0520">NAD</keyword>
<dbReference type="CDD" id="cd06558">
    <property type="entry name" value="crotonase-like"/>
    <property type="match status" value="1"/>
</dbReference>
<keyword evidence="12" id="KW-0511">Multifunctional enzyme</keyword>
<accession>A0A401FX50</accession>
<sequence length="708" mass="78334">MKPYKTVRIELQKGIAVFTVNPPPLNRFCDRFAEEMSDALMAAFENDAVRAIILTGTERHFIGGTDIRELVSTKSKAACLPRVMAHHRFISRIEEGPKPVLAAISGNCSRAGLEIAMACHYRIAAHGVRVGLLEVRFGLIPGLGGTQRLPRLVGIRTALEMITAARDIPVEQARQIGLVDEVVEPDQLSDKAMSAARLFMTGRLNFKIRQAGRRFDKLQGAREKKEIIAHFKDRLLKTASGYIAPFKAVEAIEQGVGLSYKTDIRLEAELYCDCLVSDVARNLIHIFLSTRNAGKCPQIRGVKPRTIRKIGIMGGGTMGAGIAAFLLMHNFEVRLWDVDDKNLRRGMDTVRQTASRHARKQKMPLSILEQRLSRQLSPALSLAAIQDVDLIIEAAPEDLEIKEKIFEAIEKTCRPDTLFSTATSVLPLARIASRLREPERLIRLHFFNPAEKMQLVEIGCTGATPDTALATVVGFARKIGKIPFLVSDGPGFYVPRQIAAILSESCFLIEAGVNPFSIDEALTEFGMPIGPAQLCDLTGLDVVCAINRHLEGALGKRWQTPALYERLYETGCYGRKTGVGWFDYTSDTPALNFRFLEVVKTWLAEKGVTPRKISREEILKQIMARSINEGAQAIAEGISDRVQEMDLAMVYGTGFPPYRGGIFRYADAWGISGVYETLVKLAAEKGPRFSPAPLLKEMAASGKNFYDD</sequence>
<comment type="pathway">
    <text evidence="2">Lipid metabolism; fatty acid beta-oxidation.</text>
</comment>